<dbReference type="InterPro" id="IPR027417">
    <property type="entry name" value="P-loop_NTPase"/>
</dbReference>
<dbReference type="SUPFAM" id="SSF52540">
    <property type="entry name" value="P-loop containing nucleoside triphosphate hydrolases"/>
    <property type="match status" value="1"/>
</dbReference>
<keyword evidence="3" id="KW-1185">Reference proteome</keyword>
<dbReference type="EMBL" id="JAFVMG010000016">
    <property type="protein sequence ID" value="MBO1329270.1"/>
    <property type="molecule type" value="Genomic_DNA"/>
</dbReference>
<dbReference type="RefSeq" id="WP_207855129.1">
    <property type="nucleotide sequence ID" value="NZ_JAFVMG010000016.1"/>
</dbReference>
<evidence type="ECO:0000256" key="1">
    <source>
        <dbReference type="SAM" id="MobiDB-lite"/>
    </source>
</evidence>
<sequence length="247" mass="26293">MHQDKTGALALLREKICRMEPAQPPSAERLPTGFAALDTHLGGGLVPGCVHEMFSTGPDRIQLARPAAFVAHVLAQTTGPVIWVSEDYPDLSAPGIRQSGLNPGRLLCVTTRPGGLENLCEDVLNERGVCALVADLRTPLSPALLRRLVLAAGRSHVSGFLLCRAAALVAEPPASARMTRWRIGGGAAALARADFSGFSPVMGAERLSVELLWHRDGPGGPWGVTPTRQETPCTRPMPWAGEHRARA</sequence>
<reference evidence="2 3" key="1">
    <citation type="submission" date="2021-03" db="EMBL/GenBank/DDBJ databases">
        <title>The complete genome sequence of Acetobacter suratthaniensis TBRC 1719.</title>
        <authorList>
            <person name="Charoenyingcharoen P."/>
            <person name="Yukphan P."/>
        </authorList>
    </citation>
    <scope>NUCLEOTIDE SEQUENCE [LARGE SCALE GENOMIC DNA]</scope>
    <source>
        <strain evidence="2 3">TBRC 1719</strain>
    </source>
</reference>
<name>A0ABS3LPH9_9PROT</name>
<feature type="region of interest" description="Disordered" evidence="1">
    <location>
        <begin position="220"/>
        <end position="247"/>
    </location>
</feature>
<protein>
    <recommendedName>
        <fullName evidence="4">Damage-inducible mutagenesis protein</fullName>
    </recommendedName>
</protein>
<dbReference type="Proteomes" id="UP000664399">
    <property type="component" value="Unassembled WGS sequence"/>
</dbReference>
<gene>
    <name evidence="2" type="ORF">J2D75_12395</name>
</gene>
<comment type="caution">
    <text evidence="2">The sequence shown here is derived from an EMBL/GenBank/DDBJ whole genome shotgun (WGS) entry which is preliminary data.</text>
</comment>
<evidence type="ECO:0008006" key="4">
    <source>
        <dbReference type="Google" id="ProtNLM"/>
    </source>
</evidence>
<evidence type="ECO:0000313" key="2">
    <source>
        <dbReference type="EMBL" id="MBO1329270.1"/>
    </source>
</evidence>
<accession>A0ABS3LPH9</accession>
<proteinExistence type="predicted"/>
<organism evidence="2 3">
    <name type="scientific">Acetobacter suratthaniensis</name>
    <dbReference type="NCBI Taxonomy" id="1502841"/>
    <lineage>
        <taxon>Bacteria</taxon>
        <taxon>Pseudomonadati</taxon>
        <taxon>Pseudomonadota</taxon>
        <taxon>Alphaproteobacteria</taxon>
        <taxon>Acetobacterales</taxon>
        <taxon>Acetobacteraceae</taxon>
        <taxon>Acetobacter</taxon>
    </lineage>
</organism>
<evidence type="ECO:0000313" key="3">
    <source>
        <dbReference type="Proteomes" id="UP000664399"/>
    </source>
</evidence>
<dbReference type="Gene3D" id="3.40.50.300">
    <property type="entry name" value="P-loop containing nucleotide triphosphate hydrolases"/>
    <property type="match status" value="1"/>
</dbReference>